<dbReference type="PANTHER" id="PTHR34683:SF3">
    <property type="entry name" value="CASP-LIKE PROTEIN"/>
    <property type="match status" value="1"/>
</dbReference>
<gene>
    <name evidence="2" type="ORF">ISN45_Aa07g040820</name>
</gene>
<evidence type="ECO:0000313" key="3">
    <source>
        <dbReference type="Proteomes" id="UP000694240"/>
    </source>
</evidence>
<organism evidence="2 3">
    <name type="scientific">Arabidopsis thaliana x Arabidopsis arenosa</name>
    <dbReference type="NCBI Taxonomy" id="1240361"/>
    <lineage>
        <taxon>Eukaryota</taxon>
        <taxon>Viridiplantae</taxon>
        <taxon>Streptophyta</taxon>
        <taxon>Embryophyta</taxon>
        <taxon>Tracheophyta</taxon>
        <taxon>Spermatophyta</taxon>
        <taxon>Magnoliopsida</taxon>
        <taxon>eudicotyledons</taxon>
        <taxon>Gunneridae</taxon>
        <taxon>Pentapetalae</taxon>
        <taxon>rosids</taxon>
        <taxon>malvids</taxon>
        <taxon>Brassicales</taxon>
        <taxon>Brassicaceae</taxon>
        <taxon>Camelineae</taxon>
        <taxon>Arabidopsis</taxon>
    </lineage>
</organism>
<feature type="region of interest" description="Disordered" evidence="1">
    <location>
        <begin position="85"/>
        <end position="104"/>
    </location>
</feature>
<dbReference type="Proteomes" id="UP000694240">
    <property type="component" value="Chromosome 12"/>
</dbReference>
<dbReference type="PANTHER" id="PTHR34683">
    <property type="entry name" value="EXPRESSED PROTEIN-RELATED"/>
    <property type="match status" value="1"/>
</dbReference>
<reference evidence="2 3" key="1">
    <citation type="submission" date="2020-12" db="EMBL/GenBank/DDBJ databases">
        <title>Concerted genomic and epigenomic changes stabilize Arabidopsis allopolyploids.</title>
        <authorList>
            <person name="Chen Z."/>
        </authorList>
    </citation>
    <scope>NUCLEOTIDE SEQUENCE [LARGE SCALE GENOMIC DNA]</scope>
    <source>
        <strain evidence="2">Allo738</strain>
        <tissue evidence="2">Leaf</tissue>
    </source>
</reference>
<evidence type="ECO:0000313" key="2">
    <source>
        <dbReference type="EMBL" id="KAG7544218.1"/>
    </source>
</evidence>
<proteinExistence type="predicted"/>
<protein>
    <submittedName>
        <fullName evidence="2">Uncharacterized protein</fullName>
    </submittedName>
</protein>
<keyword evidence="3" id="KW-1185">Reference proteome</keyword>
<dbReference type="EMBL" id="JAEFBK010000012">
    <property type="protein sequence ID" value="KAG7544218.1"/>
    <property type="molecule type" value="Genomic_DNA"/>
</dbReference>
<accession>A0A8T1YE49</accession>
<evidence type="ECO:0000256" key="1">
    <source>
        <dbReference type="SAM" id="MobiDB-lite"/>
    </source>
</evidence>
<comment type="caution">
    <text evidence="2">The sequence shown here is derived from an EMBL/GenBank/DDBJ whole genome shotgun (WGS) entry which is preliminary data.</text>
</comment>
<dbReference type="AlphaFoldDB" id="A0A8T1YE49"/>
<sequence length="126" mass="13473">MSPTHLNHLRLHYKRGIGDTKCPATSTCRSGLGLLSKIVRAKPSFGNLSRVGGGRDPASSDPKKMKISSGVVASVIAVSTAALSSSSTLPPISPKVWESRKTNGSENFEPRFDGLRFIETLVTAHR</sequence>
<name>A0A8T1YE49_9BRAS</name>